<evidence type="ECO:0000256" key="1">
    <source>
        <dbReference type="SAM" id="MobiDB-lite"/>
    </source>
</evidence>
<dbReference type="Proteomes" id="UP001279734">
    <property type="component" value="Unassembled WGS sequence"/>
</dbReference>
<feature type="chain" id="PRO_5041932765" evidence="3">
    <location>
        <begin position="23"/>
        <end position="388"/>
    </location>
</feature>
<feature type="transmembrane region" description="Helical" evidence="2">
    <location>
        <begin position="45"/>
        <end position="66"/>
    </location>
</feature>
<feature type="region of interest" description="Disordered" evidence="1">
    <location>
        <begin position="148"/>
        <end position="168"/>
    </location>
</feature>
<name>A0AAD3S530_NEPGR</name>
<protein>
    <submittedName>
        <fullName evidence="4">Uncharacterized protein</fullName>
    </submittedName>
</protein>
<feature type="transmembrane region" description="Helical" evidence="2">
    <location>
        <begin position="306"/>
        <end position="327"/>
    </location>
</feature>
<evidence type="ECO:0000256" key="2">
    <source>
        <dbReference type="SAM" id="Phobius"/>
    </source>
</evidence>
<keyword evidence="2" id="KW-0472">Membrane</keyword>
<feature type="signal peptide" evidence="3">
    <location>
        <begin position="1"/>
        <end position="22"/>
    </location>
</feature>
<keyword evidence="2" id="KW-1133">Transmembrane helix</keyword>
<dbReference type="EMBL" id="BSYO01000005">
    <property type="protein sequence ID" value="GMH04431.1"/>
    <property type="molecule type" value="Genomic_DNA"/>
</dbReference>
<evidence type="ECO:0000256" key="3">
    <source>
        <dbReference type="SAM" id="SignalP"/>
    </source>
</evidence>
<keyword evidence="3" id="KW-0732">Signal</keyword>
<keyword evidence="2" id="KW-0812">Transmembrane</keyword>
<feature type="transmembrane region" description="Helical" evidence="2">
    <location>
        <begin position="282"/>
        <end position="300"/>
    </location>
</feature>
<sequence length="388" mass="42508">MASVKRLWFAVLLLILANFCSSMAFAAAENDGLATAPAMAPAPDAITGSASVILASAHVVGLSLALGSAAPPFPLSCCFLSAVSFDSKDESDFQRANKMTISVSCRFASNLLRNPVFSSRFTFKSAQLISPNLQKCLLNSDPFPTSLTSLRSSQSTRQTTTSDFPDLLPTLHNSTAQSHSRSEPYLAIASLNSVKTNFTLPYILKTTKSTRVLDQGLKFLSTSKESSNTGEEVSKDYPSRTMEFKHQEIEGPTVERDLSALANETREVTEGLLKTIYHLSRAVAVFGLVQLGYGAWISYITKDTPMMEVSIMSVAAFGYPFTLAFLLRRSLKPMHFFKKMEEIGRLQILTSTMQNVKNLNLFFVRVNGVTYLCIAGMSIGFLFTVLSR</sequence>
<feature type="compositionally biased region" description="Low complexity" evidence="1">
    <location>
        <begin position="148"/>
        <end position="162"/>
    </location>
</feature>
<gene>
    <name evidence="4" type="ORF">Nepgr_006270</name>
</gene>
<feature type="transmembrane region" description="Helical" evidence="2">
    <location>
        <begin position="362"/>
        <end position="386"/>
    </location>
</feature>
<keyword evidence="5" id="KW-1185">Reference proteome</keyword>
<evidence type="ECO:0000313" key="5">
    <source>
        <dbReference type="Proteomes" id="UP001279734"/>
    </source>
</evidence>
<dbReference type="AlphaFoldDB" id="A0AAD3S530"/>
<evidence type="ECO:0000313" key="4">
    <source>
        <dbReference type="EMBL" id="GMH04431.1"/>
    </source>
</evidence>
<accession>A0AAD3S530</accession>
<proteinExistence type="predicted"/>
<dbReference type="PANTHER" id="PTHR37222">
    <property type="entry name" value="OS02G0718000 PROTEIN"/>
    <property type="match status" value="1"/>
</dbReference>
<comment type="caution">
    <text evidence="4">The sequence shown here is derived from an EMBL/GenBank/DDBJ whole genome shotgun (WGS) entry which is preliminary data.</text>
</comment>
<dbReference type="PANTHER" id="PTHR37222:SF1">
    <property type="entry name" value="OS02G0718000 PROTEIN"/>
    <property type="match status" value="1"/>
</dbReference>
<organism evidence="4 5">
    <name type="scientific">Nepenthes gracilis</name>
    <name type="common">Slender pitcher plant</name>
    <dbReference type="NCBI Taxonomy" id="150966"/>
    <lineage>
        <taxon>Eukaryota</taxon>
        <taxon>Viridiplantae</taxon>
        <taxon>Streptophyta</taxon>
        <taxon>Embryophyta</taxon>
        <taxon>Tracheophyta</taxon>
        <taxon>Spermatophyta</taxon>
        <taxon>Magnoliopsida</taxon>
        <taxon>eudicotyledons</taxon>
        <taxon>Gunneridae</taxon>
        <taxon>Pentapetalae</taxon>
        <taxon>Caryophyllales</taxon>
        <taxon>Nepenthaceae</taxon>
        <taxon>Nepenthes</taxon>
    </lineage>
</organism>
<reference evidence="4" key="1">
    <citation type="submission" date="2023-05" db="EMBL/GenBank/DDBJ databases">
        <title>Nepenthes gracilis genome sequencing.</title>
        <authorList>
            <person name="Fukushima K."/>
        </authorList>
    </citation>
    <scope>NUCLEOTIDE SEQUENCE</scope>
    <source>
        <strain evidence="4">SING2019-196</strain>
    </source>
</reference>